<evidence type="ECO:0000313" key="3">
    <source>
        <dbReference type="Proteomes" id="UP000472372"/>
    </source>
</evidence>
<evidence type="ECO:0000313" key="2">
    <source>
        <dbReference type="EMBL" id="CAE7199426.1"/>
    </source>
</evidence>
<dbReference type="Proteomes" id="UP000472372">
    <property type="component" value="Chromosome 8"/>
</dbReference>
<name>A0A6S6W9I7_9PLEO</name>
<feature type="region of interest" description="Disordered" evidence="1">
    <location>
        <begin position="292"/>
        <end position="323"/>
    </location>
</feature>
<organism evidence="2 3">
    <name type="scientific">Pyrenophora teres f. teres</name>
    <dbReference type="NCBI Taxonomy" id="97479"/>
    <lineage>
        <taxon>Eukaryota</taxon>
        <taxon>Fungi</taxon>
        <taxon>Dikarya</taxon>
        <taxon>Ascomycota</taxon>
        <taxon>Pezizomycotina</taxon>
        <taxon>Dothideomycetes</taxon>
        <taxon>Pleosporomycetidae</taxon>
        <taxon>Pleosporales</taxon>
        <taxon>Pleosporineae</taxon>
        <taxon>Pleosporaceae</taxon>
        <taxon>Pyrenophora</taxon>
    </lineage>
</organism>
<dbReference type="AlphaFoldDB" id="A0A6S6W9I7"/>
<proteinExistence type="predicted"/>
<sequence length="323" mass="36374">MECGADQSPWNTPIRHDFYPINQAIQRPSELSRLHCERDVLENGLANCVTYLQALRKKHAQIERRLVTDSSLPRKKKKKRQQVKRELEKEIKNRERDEQAFLINLQACKTNIHITETCASPSAVVPSVIPDFASSSTIYLYPEDAEPTDLSWNGWTENTLFSPFQKQSNNPFYADDIAPDERSEMNTSGQMDGVSVHTPSSVQHTGTILSFPNARTQNPLSPEAAVFAPQVTRTRQGDSISQQLSELHLRSSLAITVLKMRELELIEERRATDAGVARSRRPSSLAKIIEETGSQTWANTTPQYSPVKATMGGRLRRSKTNSV</sequence>
<evidence type="ECO:0000256" key="1">
    <source>
        <dbReference type="SAM" id="MobiDB-lite"/>
    </source>
</evidence>
<gene>
    <name evidence="2" type="ORF">PTTW11_08457</name>
</gene>
<feature type="compositionally biased region" description="Polar residues" evidence="1">
    <location>
        <begin position="292"/>
        <end position="304"/>
    </location>
</feature>
<feature type="compositionally biased region" description="Basic residues" evidence="1">
    <location>
        <begin position="314"/>
        <end position="323"/>
    </location>
</feature>
<dbReference type="EMBL" id="HG992984">
    <property type="protein sequence ID" value="CAE7199426.1"/>
    <property type="molecule type" value="Genomic_DNA"/>
</dbReference>
<reference evidence="2" key="1">
    <citation type="submission" date="2021-02" db="EMBL/GenBank/DDBJ databases">
        <authorList>
            <person name="Syme A R."/>
            <person name="Syme A R."/>
            <person name="Moolhuijzen P."/>
        </authorList>
    </citation>
    <scope>NUCLEOTIDE SEQUENCE</scope>
    <source>
        <strain evidence="2">W1-1</strain>
    </source>
</reference>
<accession>A0A6S6W9I7</accession>
<protein>
    <submittedName>
        <fullName evidence="2">Uncharacterized protein</fullName>
    </submittedName>
</protein>